<dbReference type="AlphaFoldDB" id="A0A482WYD2"/>
<dbReference type="EMBL" id="QKKF02022174">
    <property type="protein sequence ID" value="RZF38579.1"/>
    <property type="molecule type" value="Genomic_DNA"/>
</dbReference>
<accession>A0A482WYD2</accession>
<keyword evidence="2" id="KW-1185">Reference proteome</keyword>
<organism evidence="1 2">
    <name type="scientific">Laodelphax striatellus</name>
    <name type="common">Small brown planthopper</name>
    <name type="synonym">Delphax striatella</name>
    <dbReference type="NCBI Taxonomy" id="195883"/>
    <lineage>
        <taxon>Eukaryota</taxon>
        <taxon>Metazoa</taxon>
        <taxon>Ecdysozoa</taxon>
        <taxon>Arthropoda</taxon>
        <taxon>Hexapoda</taxon>
        <taxon>Insecta</taxon>
        <taxon>Pterygota</taxon>
        <taxon>Neoptera</taxon>
        <taxon>Paraneoptera</taxon>
        <taxon>Hemiptera</taxon>
        <taxon>Auchenorrhyncha</taxon>
        <taxon>Fulgoroidea</taxon>
        <taxon>Delphacidae</taxon>
        <taxon>Criomorphinae</taxon>
        <taxon>Laodelphax</taxon>
    </lineage>
</organism>
<protein>
    <submittedName>
        <fullName evidence="1">Uncharacterized protein</fullName>
    </submittedName>
</protein>
<comment type="caution">
    <text evidence="1">The sequence shown here is derived from an EMBL/GenBank/DDBJ whole genome shotgun (WGS) entry which is preliminary data.</text>
</comment>
<sequence>MASLRRETVAVSQEIFDNMWLDRESDKVAGKDKTNRNNLNMIEETKLIINSWKKFKEINSSLFPAFSSFVAGRRFSHEDMFKTLEKQRMMLSNLLKTQIYPQNISKDPSQIPSSLKNEFATTMLIKSSPGKYNTTMISSENNATNNKLGADFNQKIEVEAVINENMEHVMNSIEHLRQV</sequence>
<evidence type="ECO:0000313" key="2">
    <source>
        <dbReference type="Proteomes" id="UP000291343"/>
    </source>
</evidence>
<evidence type="ECO:0000313" key="1">
    <source>
        <dbReference type="EMBL" id="RZF38579.1"/>
    </source>
</evidence>
<gene>
    <name evidence="1" type="ORF">LSTR_LSTR010912</name>
</gene>
<proteinExistence type="predicted"/>
<dbReference type="InParanoid" id="A0A482WYD2"/>
<name>A0A482WYD2_LAOST</name>
<reference evidence="1 2" key="1">
    <citation type="journal article" date="2017" name="Gigascience">
        <title>Genome sequence of the small brown planthopper, Laodelphax striatellus.</title>
        <authorList>
            <person name="Zhu J."/>
            <person name="Jiang F."/>
            <person name="Wang X."/>
            <person name="Yang P."/>
            <person name="Bao Y."/>
            <person name="Zhao W."/>
            <person name="Wang W."/>
            <person name="Lu H."/>
            <person name="Wang Q."/>
            <person name="Cui N."/>
            <person name="Li J."/>
            <person name="Chen X."/>
            <person name="Luo L."/>
            <person name="Yu J."/>
            <person name="Kang L."/>
            <person name="Cui F."/>
        </authorList>
    </citation>
    <scope>NUCLEOTIDE SEQUENCE [LARGE SCALE GENOMIC DNA]</scope>
    <source>
        <strain evidence="1">Lst14</strain>
    </source>
</reference>
<dbReference type="Proteomes" id="UP000291343">
    <property type="component" value="Unassembled WGS sequence"/>
</dbReference>